<keyword evidence="1" id="KW-1133">Transmembrane helix</keyword>
<evidence type="ECO:0000256" key="1">
    <source>
        <dbReference type="SAM" id="Phobius"/>
    </source>
</evidence>
<organism evidence="2 3">
    <name type="scientific">Parelaphostrongylus tenuis</name>
    <name type="common">Meningeal worm</name>
    <dbReference type="NCBI Taxonomy" id="148309"/>
    <lineage>
        <taxon>Eukaryota</taxon>
        <taxon>Metazoa</taxon>
        <taxon>Ecdysozoa</taxon>
        <taxon>Nematoda</taxon>
        <taxon>Chromadorea</taxon>
        <taxon>Rhabditida</taxon>
        <taxon>Rhabditina</taxon>
        <taxon>Rhabditomorpha</taxon>
        <taxon>Strongyloidea</taxon>
        <taxon>Metastrongylidae</taxon>
        <taxon>Parelaphostrongylus</taxon>
    </lineage>
</organism>
<dbReference type="AlphaFoldDB" id="A0AAD5MCL9"/>
<gene>
    <name evidence="2" type="ORF">KIN20_013783</name>
</gene>
<keyword evidence="1" id="KW-0472">Membrane</keyword>
<dbReference type="EMBL" id="JAHQIW010002698">
    <property type="protein sequence ID" value="KAJ1356130.1"/>
    <property type="molecule type" value="Genomic_DNA"/>
</dbReference>
<accession>A0AAD5MCL9</accession>
<comment type="caution">
    <text evidence="2">The sequence shown here is derived from an EMBL/GenBank/DDBJ whole genome shotgun (WGS) entry which is preliminary data.</text>
</comment>
<proteinExistence type="predicted"/>
<feature type="transmembrane region" description="Helical" evidence="1">
    <location>
        <begin position="62"/>
        <end position="79"/>
    </location>
</feature>
<keyword evidence="3" id="KW-1185">Reference proteome</keyword>
<keyword evidence="1" id="KW-0812">Transmembrane</keyword>
<dbReference type="Proteomes" id="UP001196413">
    <property type="component" value="Unassembled WGS sequence"/>
</dbReference>
<reference evidence="2" key="1">
    <citation type="submission" date="2021-06" db="EMBL/GenBank/DDBJ databases">
        <title>Parelaphostrongylus tenuis whole genome reference sequence.</title>
        <authorList>
            <person name="Garwood T.J."/>
            <person name="Larsen P.A."/>
            <person name="Fountain-Jones N.M."/>
            <person name="Garbe J.R."/>
            <person name="Macchietto M.G."/>
            <person name="Kania S.A."/>
            <person name="Gerhold R.W."/>
            <person name="Richards J.E."/>
            <person name="Wolf T.M."/>
        </authorList>
    </citation>
    <scope>NUCLEOTIDE SEQUENCE</scope>
    <source>
        <strain evidence="2">MNPRO001-30</strain>
        <tissue evidence="2">Meninges</tissue>
    </source>
</reference>
<sequence>MCVGEDDRRGIHPTMFSRVAALAYVNQLAINIKQRTKLKAILLRQYQQTYYKRQQVAISAEFYNIMLAIIITAIILLSSRKLFYAST</sequence>
<evidence type="ECO:0000313" key="2">
    <source>
        <dbReference type="EMBL" id="KAJ1356130.1"/>
    </source>
</evidence>
<evidence type="ECO:0000313" key="3">
    <source>
        <dbReference type="Proteomes" id="UP001196413"/>
    </source>
</evidence>
<protein>
    <submittedName>
        <fullName evidence="2">Uncharacterized protein</fullName>
    </submittedName>
</protein>
<name>A0AAD5MCL9_PARTN</name>